<sequence>MGSATQHFSSGPHALPLRRSAPPPPCSPPVTLCTLWHHYRTTLFGLSSSPRRSGAAPSGKYDEAYGHLVDKRRRCTGKGVLCSPRQLILSPPLFAQSPRGSRSTSSKRPPIGNPGRVHMQHGIQRGMIVFPHFVEKTA</sequence>
<protein>
    <submittedName>
        <fullName evidence="2">Uncharacterized protein</fullName>
    </submittedName>
</protein>
<dbReference type="Proteomes" id="UP000283634">
    <property type="component" value="Unassembled WGS sequence"/>
</dbReference>
<feature type="compositionally biased region" description="Polar residues" evidence="1">
    <location>
        <begin position="98"/>
        <end position="107"/>
    </location>
</feature>
<dbReference type="AlphaFoldDB" id="A0A3R7MX92"/>
<evidence type="ECO:0000313" key="2">
    <source>
        <dbReference type="EMBL" id="RNE96711.1"/>
    </source>
</evidence>
<feature type="region of interest" description="Disordered" evidence="1">
    <location>
        <begin position="92"/>
        <end position="117"/>
    </location>
</feature>
<accession>A0A3R7MX92</accession>
<evidence type="ECO:0000256" key="1">
    <source>
        <dbReference type="SAM" id="MobiDB-lite"/>
    </source>
</evidence>
<gene>
    <name evidence="2" type="ORF">TraAM80_09675</name>
</gene>
<proteinExistence type="predicted"/>
<name>A0A3R7MX92_TRYRA</name>
<organism evidence="2 3">
    <name type="scientific">Trypanosoma rangeli</name>
    <dbReference type="NCBI Taxonomy" id="5698"/>
    <lineage>
        <taxon>Eukaryota</taxon>
        <taxon>Discoba</taxon>
        <taxon>Euglenozoa</taxon>
        <taxon>Kinetoplastea</taxon>
        <taxon>Metakinetoplastina</taxon>
        <taxon>Trypanosomatida</taxon>
        <taxon>Trypanosomatidae</taxon>
        <taxon>Trypanosoma</taxon>
        <taxon>Herpetosoma</taxon>
    </lineage>
</organism>
<reference evidence="2 3" key="1">
    <citation type="journal article" date="2018" name="BMC Genomics">
        <title>Genomic comparison of Trypanosoma conorhini and Trypanosoma rangeli to Trypanosoma cruzi strains of high and low virulence.</title>
        <authorList>
            <person name="Bradwell K.R."/>
            <person name="Koparde V.N."/>
            <person name="Matveyev A.V."/>
            <person name="Serrano M.G."/>
            <person name="Alves J.M."/>
            <person name="Parikh H."/>
            <person name="Huang B."/>
            <person name="Lee V."/>
            <person name="Espinosa-Alvarez O."/>
            <person name="Ortiz P.A."/>
            <person name="Costa-Martins A.G."/>
            <person name="Teixeira M.M."/>
            <person name="Buck G.A."/>
        </authorList>
    </citation>
    <scope>NUCLEOTIDE SEQUENCE [LARGE SCALE GENOMIC DNA]</scope>
    <source>
        <strain evidence="2 3">AM80</strain>
    </source>
</reference>
<dbReference type="GeneID" id="40333608"/>
<dbReference type="RefSeq" id="XP_029233793.1">
    <property type="nucleotide sequence ID" value="XM_029386343.1"/>
</dbReference>
<evidence type="ECO:0000313" key="3">
    <source>
        <dbReference type="Proteomes" id="UP000283634"/>
    </source>
</evidence>
<keyword evidence="3" id="KW-1185">Reference proteome</keyword>
<comment type="caution">
    <text evidence="2">The sequence shown here is derived from an EMBL/GenBank/DDBJ whole genome shotgun (WGS) entry which is preliminary data.</text>
</comment>
<feature type="region of interest" description="Disordered" evidence="1">
    <location>
        <begin position="1"/>
        <end position="23"/>
    </location>
</feature>
<dbReference type="EMBL" id="MKGL01000651">
    <property type="protein sequence ID" value="RNE96711.1"/>
    <property type="molecule type" value="Genomic_DNA"/>
</dbReference>